<proteinExistence type="predicted"/>
<dbReference type="InterPro" id="IPR003609">
    <property type="entry name" value="Pan_app"/>
</dbReference>
<evidence type="ECO:0000256" key="1">
    <source>
        <dbReference type="SAM" id="SignalP"/>
    </source>
</evidence>
<protein>
    <submittedName>
        <fullName evidence="3">Mll9164 protein</fullName>
    </submittedName>
</protein>
<sequence>MLAFGITRTTARLLFAVAVAAVLTTGARLADAQADSGFFDYPQTTLDGEISANMAVPLEHCKEICSERSGCLGFDYSHEAGICRLFKTIARATANASRSAGTRSVVPGYRAPSNPPPNDAAATLLSRSWQCAPARENSNKLHLSWSVLFDRGWRKTDSEAAFVDRRTQTVRNTDANIVTTLSLEATFQVDWSRLGTVEIDRNVVTLQCVNDDSCIRSLVSTSLSTDCRGFCGGQPWTTEASISHQTLRFCNADAALNATVALRQLNPRVTVSSAKPQERRDPPLVCWITDPTGTPLNVRNRPFGDLTGEVLQNSRSIKVTQFSWDSRGHPWAAVPGGWSSAKYMTCQAPDPYE</sequence>
<reference evidence="3 4" key="1">
    <citation type="journal article" date="2000" name="DNA Res.">
        <title>Complete genome structure of the nitrogen-fixing symbiotic bacterium Mesorhizobium loti.</title>
        <authorList>
            <person name="Kaneko T."/>
            <person name="Nakamura Y."/>
            <person name="Sato S."/>
            <person name="Asamizu E."/>
            <person name="Kato T."/>
            <person name="Sasamoto S."/>
            <person name="Watanabe A."/>
            <person name="Idesawa K."/>
            <person name="Ishikawa A."/>
            <person name="Kawashima K."/>
            <person name="Kimura T."/>
            <person name="Kishida Y."/>
            <person name="Kiyokawa C."/>
            <person name="Kohara M."/>
            <person name="Matsumoto M."/>
            <person name="Matsuno A."/>
            <person name="Mochizuki Y."/>
            <person name="Nakayama S."/>
            <person name="Nakazaki N."/>
            <person name="Shimpo S."/>
            <person name="Sugimoto M."/>
            <person name="Takeuchi C."/>
            <person name="Yamada M."/>
            <person name="Tabata S."/>
        </authorList>
    </citation>
    <scope>NUCLEOTIDE SEQUENCE [LARGE SCALE GENOMIC DNA]</scope>
    <source>
        <strain evidence="4">LMG 29417 / CECT 9101 / MAFF 303099</strain>
        <plasmid evidence="3 4">pMLa</plasmid>
    </source>
</reference>
<dbReference type="Proteomes" id="UP000000552">
    <property type="component" value="Plasmid pMLa"/>
</dbReference>
<organism evidence="3 4">
    <name type="scientific">Mesorhizobium japonicum (strain LMG 29417 / CECT 9101 / MAFF 303099)</name>
    <name type="common">Mesorhizobium loti (strain MAFF 303099)</name>
    <dbReference type="NCBI Taxonomy" id="266835"/>
    <lineage>
        <taxon>Bacteria</taxon>
        <taxon>Pseudomonadati</taxon>
        <taxon>Pseudomonadota</taxon>
        <taxon>Alphaproteobacteria</taxon>
        <taxon>Hyphomicrobiales</taxon>
        <taxon>Phyllobacteriaceae</taxon>
        <taxon>Mesorhizobium</taxon>
    </lineage>
</organism>
<dbReference type="Gene3D" id="3.50.4.10">
    <property type="entry name" value="Hepatocyte Growth Factor"/>
    <property type="match status" value="1"/>
</dbReference>
<geneLocation type="plasmid" evidence="3 4">
    <name>pMLa</name>
</geneLocation>
<keyword evidence="1" id="KW-0732">Signal</keyword>
<dbReference type="AlphaFoldDB" id="Q982A2"/>
<accession>Q982A2</accession>
<dbReference type="KEGG" id="mlo:mll9164"/>
<feature type="chain" id="PRO_5004324694" evidence="1">
    <location>
        <begin position="21"/>
        <end position="353"/>
    </location>
</feature>
<dbReference type="PROSITE" id="PS50948">
    <property type="entry name" value="PAN"/>
    <property type="match status" value="1"/>
</dbReference>
<evidence type="ECO:0000259" key="2">
    <source>
        <dbReference type="PROSITE" id="PS50948"/>
    </source>
</evidence>
<keyword evidence="3" id="KW-0614">Plasmid</keyword>
<feature type="domain" description="Apple" evidence="2">
    <location>
        <begin position="32"/>
        <end position="105"/>
    </location>
</feature>
<dbReference type="HOGENOM" id="CLU_784979_0_0_5"/>
<feature type="signal peptide" evidence="1">
    <location>
        <begin position="1"/>
        <end position="20"/>
    </location>
</feature>
<evidence type="ECO:0000313" key="4">
    <source>
        <dbReference type="Proteomes" id="UP000000552"/>
    </source>
</evidence>
<gene>
    <name evidence="3" type="ordered locus">mll9164</name>
</gene>
<dbReference type="Pfam" id="PF00024">
    <property type="entry name" value="PAN_1"/>
    <property type="match status" value="1"/>
</dbReference>
<name>Q982A2_RHILO</name>
<evidence type="ECO:0000313" key="3">
    <source>
        <dbReference type="EMBL" id="BAB54557.1"/>
    </source>
</evidence>
<dbReference type="EMBL" id="BA000013">
    <property type="protein sequence ID" value="BAB54557.1"/>
    <property type="molecule type" value="Genomic_DNA"/>
</dbReference>
<dbReference type="RefSeq" id="WP_010915996.1">
    <property type="nucleotide sequence ID" value="NC_002679.1"/>
</dbReference>